<comment type="similarity">
    <text evidence="1">Belongs to the sigma-70 factor family. ECF subfamily.</text>
</comment>
<dbReference type="GO" id="GO:0016987">
    <property type="term" value="F:sigma factor activity"/>
    <property type="evidence" value="ECO:0007669"/>
    <property type="project" value="UniProtKB-KW"/>
</dbReference>
<feature type="domain" description="RNA polymerase sigma factor 70 region 4 type 2" evidence="6">
    <location>
        <begin position="134"/>
        <end position="185"/>
    </location>
</feature>
<reference evidence="8" key="1">
    <citation type="submission" date="2018-05" db="EMBL/GenBank/DDBJ databases">
        <title>Zavarzinia sp. HR-AS.</title>
        <authorList>
            <person name="Lee Y."/>
            <person name="Jeon C.O."/>
        </authorList>
    </citation>
    <scope>NUCLEOTIDE SEQUENCE [LARGE SCALE GENOMIC DNA]</scope>
    <source>
        <strain evidence="8">DSM 1231</strain>
    </source>
</reference>
<dbReference type="InterPro" id="IPR013324">
    <property type="entry name" value="RNA_pol_sigma_r3/r4-like"/>
</dbReference>
<evidence type="ECO:0000256" key="4">
    <source>
        <dbReference type="ARBA" id="ARBA00023163"/>
    </source>
</evidence>
<keyword evidence="4" id="KW-0804">Transcription</keyword>
<evidence type="ECO:0000313" key="7">
    <source>
        <dbReference type="EMBL" id="PWR18091.1"/>
    </source>
</evidence>
<dbReference type="SUPFAM" id="SSF88659">
    <property type="entry name" value="Sigma3 and sigma4 domains of RNA polymerase sigma factors"/>
    <property type="match status" value="1"/>
</dbReference>
<dbReference type="GO" id="GO:0003677">
    <property type="term" value="F:DNA binding"/>
    <property type="evidence" value="ECO:0007669"/>
    <property type="project" value="InterPro"/>
</dbReference>
<dbReference type="GO" id="GO:0006352">
    <property type="term" value="P:DNA-templated transcription initiation"/>
    <property type="evidence" value="ECO:0007669"/>
    <property type="project" value="InterPro"/>
</dbReference>
<name>A0A317DTW7_9PROT</name>
<accession>A0A317DTW7</accession>
<dbReference type="InterPro" id="IPR013325">
    <property type="entry name" value="RNA_pol_sigma_r2"/>
</dbReference>
<evidence type="ECO:0000259" key="6">
    <source>
        <dbReference type="Pfam" id="PF08281"/>
    </source>
</evidence>
<dbReference type="InterPro" id="IPR039425">
    <property type="entry name" value="RNA_pol_sigma-70-like"/>
</dbReference>
<dbReference type="Gene3D" id="1.10.10.10">
    <property type="entry name" value="Winged helix-like DNA-binding domain superfamily/Winged helix DNA-binding domain"/>
    <property type="match status" value="1"/>
</dbReference>
<evidence type="ECO:0000256" key="2">
    <source>
        <dbReference type="ARBA" id="ARBA00023015"/>
    </source>
</evidence>
<dbReference type="PANTHER" id="PTHR43133:SF62">
    <property type="entry name" value="RNA POLYMERASE SIGMA FACTOR SIGZ"/>
    <property type="match status" value="1"/>
</dbReference>
<sequence length="190" mass="20797">MRGRSSVTEPRPATPDHQDLIMACARGEKSALQALYALEAGRMIAVAQRILQRRDWAEDAVHDTFVQIWRKAAQFQPGLGSARGWVYTILRHLSLNMRRDRAQEEAVDPDHLAALAVPALDPAAVFADLAETSALKRCLQALEAPRRDSIILAYAGGFSHGEIAGRLGVPLGTVKAWIRRGLLALRACLA</sequence>
<dbReference type="EMBL" id="QGLF01000007">
    <property type="protein sequence ID" value="PWR18091.1"/>
    <property type="molecule type" value="Genomic_DNA"/>
</dbReference>
<dbReference type="Pfam" id="PF04542">
    <property type="entry name" value="Sigma70_r2"/>
    <property type="match status" value="1"/>
</dbReference>
<dbReference type="Proteomes" id="UP000246077">
    <property type="component" value="Unassembled WGS sequence"/>
</dbReference>
<dbReference type="OrthoDB" id="9784272at2"/>
<keyword evidence="3" id="KW-0731">Sigma factor</keyword>
<keyword evidence="2" id="KW-0805">Transcription regulation</keyword>
<dbReference type="InterPro" id="IPR007627">
    <property type="entry name" value="RNA_pol_sigma70_r2"/>
</dbReference>
<organism evidence="7 8">
    <name type="scientific">Zavarzinia compransoris</name>
    <dbReference type="NCBI Taxonomy" id="1264899"/>
    <lineage>
        <taxon>Bacteria</taxon>
        <taxon>Pseudomonadati</taxon>
        <taxon>Pseudomonadota</taxon>
        <taxon>Alphaproteobacteria</taxon>
        <taxon>Rhodospirillales</taxon>
        <taxon>Zavarziniaceae</taxon>
        <taxon>Zavarzinia</taxon>
    </lineage>
</organism>
<dbReference type="InterPro" id="IPR036388">
    <property type="entry name" value="WH-like_DNA-bd_sf"/>
</dbReference>
<evidence type="ECO:0000256" key="1">
    <source>
        <dbReference type="ARBA" id="ARBA00010641"/>
    </source>
</evidence>
<dbReference type="PANTHER" id="PTHR43133">
    <property type="entry name" value="RNA POLYMERASE ECF-TYPE SIGMA FACTO"/>
    <property type="match status" value="1"/>
</dbReference>
<evidence type="ECO:0000259" key="5">
    <source>
        <dbReference type="Pfam" id="PF04542"/>
    </source>
</evidence>
<protein>
    <submittedName>
        <fullName evidence="7">RNA polymerase subunit sigma</fullName>
    </submittedName>
</protein>
<gene>
    <name evidence="7" type="ORF">DKG75_20860</name>
</gene>
<dbReference type="AlphaFoldDB" id="A0A317DTW7"/>
<dbReference type="InterPro" id="IPR013249">
    <property type="entry name" value="RNA_pol_sigma70_r4_t2"/>
</dbReference>
<dbReference type="Gene3D" id="1.10.1740.10">
    <property type="match status" value="1"/>
</dbReference>
<comment type="caution">
    <text evidence="7">The sequence shown here is derived from an EMBL/GenBank/DDBJ whole genome shotgun (WGS) entry which is preliminary data.</text>
</comment>
<proteinExistence type="inferred from homology"/>
<dbReference type="SUPFAM" id="SSF88946">
    <property type="entry name" value="Sigma2 domain of RNA polymerase sigma factors"/>
    <property type="match status" value="1"/>
</dbReference>
<feature type="domain" description="RNA polymerase sigma-70 region 2" evidence="5">
    <location>
        <begin position="36"/>
        <end position="102"/>
    </location>
</feature>
<keyword evidence="8" id="KW-1185">Reference proteome</keyword>
<evidence type="ECO:0000313" key="8">
    <source>
        <dbReference type="Proteomes" id="UP000246077"/>
    </source>
</evidence>
<dbReference type="NCBIfam" id="TIGR02937">
    <property type="entry name" value="sigma70-ECF"/>
    <property type="match status" value="1"/>
</dbReference>
<evidence type="ECO:0000256" key="3">
    <source>
        <dbReference type="ARBA" id="ARBA00023082"/>
    </source>
</evidence>
<dbReference type="Pfam" id="PF08281">
    <property type="entry name" value="Sigma70_r4_2"/>
    <property type="match status" value="1"/>
</dbReference>
<dbReference type="CDD" id="cd06171">
    <property type="entry name" value="Sigma70_r4"/>
    <property type="match status" value="1"/>
</dbReference>
<dbReference type="InterPro" id="IPR014284">
    <property type="entry name" value="RNA_pol_sigma-70_dom"/>
</dbReference>